<evidence type="ECO:0000259" key="11">
    <source>
        <dbReference type="PROSITE" id="PS51195"/>
    </source>
</evidence>
<dbReference type="InterPro" id="IPR000629">
    <property type="entry name" value="RNA-helicase_DEAD-box_CS"/>
</dbReference>
<dbReference type="GO" id="GO:0005829">
    <property type="term" value="C:cytosol"/>
    <property type="evidence" value="ECO:0007669"/>
    <property type="project" value="TreeGrafter"/>
</dbReference>
<evidence type="ECO:0000256" key="6">
    <source>
        <dbReference type="PROSITE-ProRule" id="PRU00552"/>
    </source>
</evidence>
<dbReference type="PROSITE" id="PS51192">
    <property type="entry name" value="HELICASE_ATP_BIND_1"/>
    <property type="match status" value="1"/>
</dbReference>
<dbReference type="AlphaFoldDB" id="A0A2W5Q1U2"/>
<dbReference type="PANTHER" id="PTHR47959">
    <property type="entry name" value="ATP-DEPENDENT RNA HELICASE RHLE-RELATED"/>
    <property type="match status" value="1"/>
</dbReference>
<reference evidence="12 13" key="1">
    <citation type="submission" date="2017-08" db="EMBL/GenBank/DDBJ databases">
        <title>Infants hospitalized years apart are colonized by the same room-sourced microbial strains.</title>
        <authorList>
            <person name="Brooks B."/>
            <person name="Olm M.R."/>
            <person name="Firek B.A."/>
            <person name="Baker R."/>
            <person name="Thomas B.C."/>
            <person name="Morowitz M.J."/>
            <person name="Banfield J.F."/>
        </authorList>
    </citation>
    <scope>NUCLEOTIDE SEQUENCE [LARGE SCALE GENOMIC DNA]</scope>
    <source>
        <strain evidence="12">S2_005_002_R2_34</strain>
    </source>
</reference>
<keyword evidence="1 7" id="KW-0547">Nucleotide-binding</keyword>
<proteinExistence type="inferred from homology"/>
<dbReference type="PROSITE" id="PS00039">
    <property type="entry name" value="DEAD_ATP_HELICASE"/>
    <property type="match status" value="1"/>
</dbReference>
<feature type="short sequence motif" description="Q motif" evidence="6">
    <location>
        <begin position="6"/>
        <end position="34"/>
    </location>
</feature>
<dbReference type="GO" id="GO:0003724">
    <property type="term" value="F:RNA helicase activity"/>
    <property type="evidence" value="ECO:0007669"/>
    <property type="project" value="InterPro"/>
</dbReference>
<dbReference type="InterPro" id="IPR050079">
    <property type="entry name" value="DEAD_box_RNA_helicase"/>
</dbReference>
<dbReference type="SUPFAM" id="SSF52540">
    <property type="entry name" value="P-loop containing nucleoside triphosphate hydrolases"/>
    <property type="match status" value="1"/>
</dbReference>
<feature type="region of interest" description="Disordered" evidence="8">
    <location>
        <begin position="372"/>
        <end position="435"/>
    </location>
</feature>
<keyword evidence="3 7" id="KW-0347">Helicase</keyword>
<dbReference type="InterPro" id="IPR014014">
    <property type="entry name" value="RNA_helicase_DEAD_Q_motif"/>
</dbReference>
<dbReference type="PROSITE" id="PS51195">
    <property type="entry name" value="Q_MOTIF"/>
    <property type="match status" value="1"/>
</dbReference>
<dbReference type="Pfam" id="PF00271">
    <property type="entry name" value="Helicase_C"/>
    <property type="match status" value="1"/>
</dbReference>
<evidence type="ECO:0000259" key="9">
    <source>
        <dbReference type="PROSITE" id="PS51192"/>
    </source>
</evidence>
<evidence type="ECO:0000259" key="10">
    <source>
        <dbReference type="PROSITE" id="PS51194"/>
    </source>
</evidence>
<dbReference type="GO" id="GO:0005524">
    <property type="term" value="F:ATP binding"/>
    <property type="evidence" value="ECO:0007669"/>
    <property type="project" value="UniProtKB-KW"/>
</dbReference>
<gene>
    <name evidence="12" type="ORF">DI556_03390</name>
</gene>
<dbReference type="InterPro" id="IPR044742">
    <property type="entry name" value="DEAD/DEAH_RhlB"/>
</dbReference>
<feature type="compositionally biased region" description="Basic residues" evidence="8">
    <location>
        <begin position="423"/>
        <end position="435"/>
    </location>
</feature>
<comment type="similarity">
    <text evidence="5 7">Belongs to the DEAD box helicase family.</text>
</comment>
<evidence type="ECO:0000256" key="1">
    <source>
        <dbReference type="ARBA" id="ARBA00022741"/>
    </source>
</evidence>
<dbReference type="CDD" id="cd00268">
    <property type="entry name" value="DEADc"/>
    <property type="match status" value="1"/>
</dbReference>
<comment type="caution">
    <text evidence="12">The sequence shown here is derived from an EMBL/GenBank/DDBJ whole genome shotgun (WGS) entry which is preliminary data.</text>
</comment>
<dbReference type="CDD" id="cd18787">
    <property type="entry name" value="SF2_C_DEAD"/>
    <property type="match status" value="1"/>
</dbReference>
<evidence type="ECO:0000256" key="3">
    <source>
        <dbReference type="ARBA" id="ARBA00022806"/>
    </source>
</evidence>
<evidence type="ECO:0008006" key="14">
    <source>
        <dbReference type="Google" id="ProtNLM"/>
    </source>
</evidence>
<evidence type="ECO:0000256" key="7">
    <source>
        <dbReference type="RuleBase" id="RU000492"/>
    </source>
</evidence>
<dbReference type="Pfam" id="PF00270">
    <property type="entry name" value="DEAD"/>
    <property type="match status" value="1"/>
</dbReference>
<feature type="domain" description="Helicase C-terminal" evidence="10">
    <location>
        <begin position="223"/>
        <end position="385"/>
    </location>
</feature>
<dbReference type="SMART" id="SM00490">
    <property type="entry name" value="HELICc"/>
    <property type="match status" value="1"/>
</dbReference>
<dbReference type="InterPro" id="IPR014001">
    <property type="entry name" value="Helicase_ATP-bd"/>
</dbReference>
<dbReference type="Gene3D" id="3.40.50.300">
    <property type="entry name" value="P-loop containing nucleotide triphosphate hydrolases"/>
    <property type="match status" value="2"/>
</dbReference>
<dbReference type="InterPro" id="IPR027417">
    <property type="entry name" value="P-loop_NTPase"/>
</dbReference>
<sequence length="435" mass="46581">MTLTDTTFAAFGLAEPLVLGLEKAGFTTPTPIQAQAIGPQLEGRDILGVAQTGTGKTAAFGLPMLHQILALKGRPAPRTCRALILAPTRELAVQIEQNLRAFASGARISTLLVLGGMSRGGQVRALSRGVDIVIATPGRLTDLMAEGAILLDQTRFVVLDEADRMLDMGFIQPVRKIVAALHPRRQSALFSATMPTEVRGLAESFLKDPVSVSVTPESTTVERIDQAVELVDGPLKRARLAAIVADPDVARVIVFARTKRGADRVAENLEKDGIPAESIHGNKAQNARQRALNAFRNGTVRVLVATDIVARGIDVQGVSHVVNYDLPDEPESYVHRIGRTGRNGAEGMAITLCAPDEVKKLRAVEKITRTQLLPASVEEGPARKQQPRRGGQKPGGAHGQAGRPAQPRGPKPAHEAQAEPARPRNRGPRRPRRAA</sequence>
<feature type="domain" description="Helicase ATP-binding" evidence="9">
    <location>
        <begin position="37"/>
        <end position="212"/>
    </location>
</feature>
<feature type="domain" description="DEAD-box RNA helicase Q" evidence="11">
    <location>
        <begin position="6"/>
        <end position="34"/>
    </location>
</feature>
<organism evidence="12 13">
    <name type="scientific">Rhodovulum sulfidophilum</name>
    <name type="common">Rhodobacter sulfidophilus</name>
    <dbReference type="NCBI Taxonomy" id="35806"/>
    <lineage>
        <taxon>Bacteria</taxon>
        <taxon>Pseudomonadati</taxon>
        <taxon>Pseudomonadota</taxon>
        <taxon>Alphaproteobacteria</taxon>
        <taxon>Rhodobacterales</taxon>
        <taxon>Paracoccaceae</taxon>
        <taxon>Rhodovulum</taxon>
    </lineage>
</organism>
<evidence type="ECO:0000256" key="8">
    <source>
        <dbReference type="SAM" id="MobiDB-lite"/>
    </source>
</evidence>
<keyword evidence="2 7" id="KW-0378">Hydrolase</keyword>
<evidence type="ECO:0000256" key="2">
    <source>
        <dbReference type="ARBA" id="ARBA00022801"/>
    </source>
</evidence>
<dbReference type="Proteomes" id="UP000249185">
    <property type="component" value="Unassembled WGS sequence"/>
</dbReference>
<accession>A0A2W5Q1U2</accession>
<evidence type="ECO:0000313" key="12">
    <source>
        <dbReference type="EMBL" id="PZQ51227.1"/>
    </source>
</evidence>
<dbReference type="GO" id="GO:0003676">
    <property type="term" value="F:nucleic acid binding"/>
    <property type="evidence" value="ECO:0007669"/>
    <property type="project" value="InterPro"/>
</dbReference>
<dbReference type="SMART" id="SM00487">
    <property type="entry name" value="DEXDc"/>
    <property type="match status" value="1"/>
</dbReference>
<keyword evidence="4 7" id="KW-0067">ATP-binding</keyword>
<name>A0A2W5Q1U2_RHOSU</name>
<evidence type="ECO:0000313" key="13">
    <source>
        <dbReference type="Proteomes" id="UP000249185"/>
    </source>
</evidence>
<protein>
    <recommendedName>
        <fullName evidence="14">DEAD/DEAH box helicase</fullName>
    </recommendedName>
</protein>
<dbReference type="EMBL" id="QFPW01000002">
    <property type="protein sequence ID" value="PZQ51227.1"/>
    <property type="molecule type" value="Genomic_DNA"/>
</dbReference>
<evidence type="ECO:0000256" key="4">
    <source>
        <dbReference type="ARBA" id="ARBA00022840"/>
    </source>
</evidence>
<dbReference type="PANTHER" id="PTHR47959:SF13">
    <property type="entry name" value="ATP-DEPENDENT RNA HELICASE RHLE"/>
    <property type="match status" value="1"/>
</dbReference>
<dbReference type="GO" id="GO:0016787">
    <property type="term" value="F:hydrolase activity"/>
    <property type="evidence" value="ECO:0007669"/>
    <property type="project" value="UniProtKB-KW"/>
</dbReference>
<dbReference type="PROSITE" id="PS51194">
    <property type="entry name" value="HELICASE_CTER"/>
    <property type="match status" value="1"/>
</dbReference>
<dbReference type="InterPro" id="IPR001650">
    <property type="entry name" value="Helicase_C-like"/>
</dbReference>
<evidence type="ECO:0000256" key="5">
    <source>
        <dbReference type="ARBA" id="ARBA00038437"/>
    </source>
</evidence>
<dbReference type="InterPro" id="IPR011545">
    <property type="entry name" value="DEAD/DEAH_box_helicase_dom"/>
</dbReference>